<organism evidence="2 3">
    <name type="scientific">Elysia marginata</name>
    <dbReference type="NCBI Taxonomy" id="1093978"/>
    <lineage>
        <taxon>Eukaryota</taxon>
        <taxon>Metazoa</taxon>
        <taxon>Spiralia</taxon>
        <taxon>Lophotrochozoa</taxon>
        <taxon>Mollusca</taxon>
        <taxon>Gastropoda</taxon>
        <taxon>Heterobranchia</taxon>
        <taxon>Euthyneura</taxon>
        <taxon>Panpulmonata</taxon>
        <taxon>Sacoglossa</taxon>
        <taxon>Placobranchoidea</taxon>
        <taxon>Plakobranchidae</taxon>
        <taxon>Elysia</taxon>
    </lineage>
</organism>
<dbReference type="AlphaFoldDB" id="A0AAV4JTF4"/>
<feature type="non-terminal residue" evidence="2">
    <location>
        <position position="75"/>
    </location>
</feature>
<evidence type="ECO:0000313" key="3">
    <source>
        <dbReference type="Proteomes" id="UP000762676"/>
    </source>
</evidence>
<keyword evidence="3" id="KW-1185">Reference proteome</keyword>
<proteinExistence type="predicted"/>
<dbReference type="GO" id="GO:0050660">
    <property type="term" value="F:flavin adenine dinucleotide binding"/>
    <property type="evidence" value="ECO:0007669"/>
    <property type="project" value="InterPro"/>
</dbReference>
<reference evidence="2 3" key="1">
    <citation type="journal article" date="2021" name="Elife">
        <title>Chloroplast acquisition without the gene transfer in kleptoplastic sea slugs, Plakobranchus ocellatus.</title>
        <authorList>
            <person name="Maeda T."/>
            <person name="Takahashi S."/>
            <person name="Yoshida T."/>
            <person name="Shimamura S."/>
            <person name="Takaki Y."/>
            <person name="Nagai Y."/>
            <person name="Toyoda A."/>
            <person name="Suzuki Y."/>
            <person name="Arimoto A."/>
            <person name="Ishii H."/>
            <person name="Satoh N."/>
            <person name="Nishiyama T."/>
            <person name="Hasebe M."/>
            <person name="Maruyama T."/>
            <person name="Minagawa J."/>
            <person name="Obokata J."/>
            <person name="Shigenobu S."/>
        </authorList>
    </citation>
    <scope>NUCLEOTIDE SEQUENCE [LARGE SCALE GENOMIC DNA]</scope>
</reference>
<dbReference type="InterPro" id="IPR009100">
    <property type="entry name" value="AcylCoA_DH/oxidase_NM_dom_sf"/>
</dbReference>
<dbReference type="GO" id="GO:0016627">
    <property type="term" value="F:oxidoreductase activity, acting on the CH-CH group of donors"/>
    <property type="evidence" value="ECO:0007669"/>
    <property type="project" value="InterPro"/>
</dbReference>
<dbReference type="SUPFAM" id="SSF56645">
    <property type="entry name" value="Acyl-CoA dehydrogenase NM domain-like"/>
    <property type="match status" value="1"/>
</dbReference>
<name>A0AAV4JTF4_9GAST</name>
<sequence>MASLFRSVTRSLRPAVQSAYAFSTKPGTASGEPQQAFGGISFELSPEQLEFQETARKFAREEIIPKAAEYDKTGE</sequence>
<dbReference type="Proteomes" id="UP000762676">
    <property type="component" value="Unassembled WGS sequence"/>
</dbReference>
<gene>
    <name evidence="2" type="ORF">ElyMa_006997100</name>
</gene>
<accession>A0AAV4JTF4</accession>
<dbReference type="InterPro" id="IPR037069">
    <property type="entry name" value="AcylCoA_DH/ox_N_sf"/>
</dbReference>
<dbReference type="InterPro" id="IPR013786">
    <property type="entry name" value="AcylCoA_DH/ox_N"/>
</dbReference>
<dbReference type="Pfam" id="PF02771">
    <property type="entry name" value="Acyl-CoA_dh_N"/>
    <property type="match status" value="1"/>
</dbReference>
<dbReference type="Gene3D" id="1.10.540.10">
    <property type="entry name" value="Acyl-CoA dehydrogenase/oxidase, N-terminal domain"/>
    <property type="match status" value="1"/>
</dbReference>
<feature type="domain" description="Acyl-CoA dehydrogenase/oxidase N-terminal" evidence="1">
    <location>
        <begin position="45"/>
        <end position="74"/>
    </location>
</feature>
<comment type="caution">
    <text evidence="2">The sequence shown here is derived from an EMBL/GenBank/DDBJ whole genome shotgun (WGS) entry which is preliminary data.</text>
</comment>
<evidence type="ECO:0000313" key="2">
    <source>
        <dbReference type="EMBL" id="GFS24207.1"/>
    </source>
</evidence>
<dbReference type="EMBL" id="BMAT01013982">
    <property type="protein sequence ID" value="GFS24207.1"/>
    <property type="molecule type" value="Genomic_DNA"/>
</dbReference>
<protein>
    <submittedName>
        <fullName evidence="2">Medium-chain specific acyl-CoA dehydrogenase, mitochondrial</fullName>
    </submittedName>
</protein>
<evidence type="ECO:0000259" key="1">
    <source>
        <dbReference type="Pfam" id="PF02771"/>
    </source>
</evidence>